<gene>
    <name evidence="1" type="ORF">PIB30_078055</name>
</gene>
<name>A0ABU6ZPF1_9FABA</name>
<keyword evidence="2" id="KW-1185">Reference proteome</keyword>
<organism evidence="1 2">
    <name type="scientific">Stylosanthes scabra</name>
    <dbReference type="NCBI Taxonomy" id="79078"/>
    <lineage>
        <taxon>Eukaryota</taxon>
        <taxon>Viridiplantae</taxon>
        <taxon>Streptophyta</taxon>
        <taxon>Embryophyta</taxon>
        <taxon>Tracheophyta</taxon>
        <taxon>Spermatophyta</taxon>
        <taxon>Magnoliopsida</taxon>
        <taxon>eudicotyledons</taxon>
        <taxon>Gunneridae</taxon>
        <taxon>Pentapetalae</taxon>
        <taxon>rosids</taxon>
        <taxon>fabids</taxon>
        <taxon>Fabales</taxon>
        <taxon>Fabaceae</taxon>
        <taxon>Papilionoideae</taxon>
        <taxon>50 kb inversion clade</taxon>
        <taxon>dalbergioids sensu lato</taxon>
        <taxon>Dalbergieae</taxon>
        <taxon>Pterocarpus clade</taxon>
        <taxon>Stylosanthes</taxon>
    </lineage>
</organism>
<dbReference type="EMBL" id="JASCZI010272928">
    <property type="protein sequence ID" value="MED6223844.1"/>
    <property type="molecule type" value="Genomic_DNA"/>
</dbReference>
<evidence type="ECO:0000313" key="2">
    <source>
        <dbReference type="Proteomes" id="UP001341840"/>
    </source>
</evidence>
<reference evidence="1 2" key="1">
    <citation type="journal article" date="2023" name="Plants (Basel)">
        <title>Bridging the Gap: Combining Genomics and Transcriptomics Approaches to Understand Stylosanthes scabra, an Orphan Legume from the Brazilian Caatinga.</title>
        <authorList>
            <person name="Ferreira-Neto J.R.C."/>
            <person name="da Silva M.D."/>
            <person name="Binneck E."/>
            <person name="de Melo N.F."/>
            <person name="da Silva R.H."/>
            <person name="de Melo A.L.T.M."/>
            <person name="Pandolfi V."/>
            <person name="Bustamante F.O."/>
            <person name="Brasileiro-Vidal A.C."/>
            <person name="Benko-Iseppon A.M."/>
        </authorList>
    </citation>
    <scope>NUCLEOTIDE SEQUENCE [LARGE SCALE GENOMIC DNA]</scope>
    <source>
        <tissue evidence="1">Leaves</tissue>
    </source>
</reference>
<accession>A0ABU6ZPF1</accession>
<protein>
    <submittedName>
        <fullName evidence="1">Uncharacterized protein</fullName>
    </submittedName>
</protein>
<comment type="caution">
    <text evidence="1">The sequence shown here is derived from an EMBL/GenBank/DDBJ whole genome shotgun (WGS) entry which is preliminary data.</text>
</comment>
<proteinExistence type="predicted"/>
<sequence>MLQNRAVSSLHNFQVTSKNHLRVIVVSRTRTSTPEPHFSNNRSLLLEYPIEDLLSYYPRGLSMAVQGKNQNVEPKTSLKIYSRDYDTIIEDPEDSFNPEKIIFPFAVEEKLYCFVSPLMSKEEAEKVKPFFPSTE</sequence>
<dbReference type="Proteomes" id="UP001341840">
    <property type="component" value="Unassembled WGS sequence"/>
</dbReference>
<evidence type="ECO:0000313" key="1">
    <source>
        <dbReference type="EMBL" id="MED6223844.1"/>
    </source>
</evidence>